<dbReference type="EMBL" id="UINC01001039">
    <property type="protein sequence ID" value="SUZ68666.1"/>
    <property type="molecule type" value="Genomic_DNA"/>
</dbReference>
<name>A0A381PNR6_9ZZZZ</name>
<evidence type="ECO:0000256" key="5">
    <source>
        <dbReference type="ARBA" id="ARBA00023235"/>
    </source>
</evidence>
<evidence type="ECO:0000256" key="2">
    <source>
        <dbReference type="ARBA" id="ARBA00005254"/>
    </source>
</evidence>
<comment type="pathway">
    <text evidence="1">Lipid metabolism; fatty acid beta-oxidation.</text>
</comment>
<protein>
    <recommendedName>
        <fullName evidence="7">Enoyl-CoA hydratase</fullName>
    </recommendedName>
</protein>
<dbReference type="SUPFAM" id="SSF52096">
    <property type="entry name" value="ClpP/crotonase"/>
    <property type="match status" value="1"/>
</dbReference>
<keyword evidence="4" id="KW-0443">Lipid metabolism</keyword>
<proteinExistence type="inferred from homology"/>
<organism evidence="6">
    <name type="scientific">marine metagenome</name>
    <dbReference type="NCBI Taxonomy" id="408172"/>
    <lineage>
        <taxon>unclassified sequences</taxon>
        <taxon>metagenomes</taxon>
        <taxon>ecological metagenomes</taxon>
    </lineage>
</organism>
<keyword evidence="3" id="KW-0276">Fatty acid metabolism</keyword>
<accession>A0A381PNR6</accession>
<dbReference type="CDD" id="cd06558">
    <property type="entry name" value="crotonase-like"/>
    <property type="match status" value="1"/>
</dbReference>
<dbReference type="Gene3D" id="1.10.12.10">
    <property type="entry name" value="Lyase 2-enoyl-coa Hydratase, Chain A, domain 2"/>
    <property type="match status" value="1"/>
</dbReference>
<comment type="similarity">
    <text evidence="2">Belongs to the enoyl-CoA hydratase/isomerase family.</text>
</comment>
<reference evidence="6" key="1">
    <citation type="submission" date="2018-05" db="EMBL/GenBank/DDBJ databases">
        <authorList>
            <person name="Lanie J.A."/>
            <person name="Ng W.-L."/>
            <person name="Kazmierczak K.M."/>
            <person name="Andrzejewski T.M."/>
            <person name="Davidsen T.M."/>
            <person name="Wayne K.J."/>
            <person name="Tettelin H."/>
            <person name="Glass J.I."/>
            <person name="Rusch D."/>
            <person name="Podicherti R."/>
            <person name="Tsui H.-C.T."/>
            <person name="Winkler M.E."/>
        </authorList>
    </citation>
    <scope>NUCLEOTIDE SEQUENCE</scope>
</reference>
<evidence type="ECO:0000313" key="6">
    <source>
        <dbReference type="EMBL" id="SUZ68666.1"/>
    </source>
</evidence>
<dbReference type="InterPro" id="IPR029045">
    <property type="entry name" value="ClpP/crotonase-like_dom_sf"/>
</dbReference>
<dbReference type="PANTHER" id="PTHR43149">
    <property type="entry name" value="ENOYL-COA HYDRATASE"/>
    <property type="match status" value="1"/>
</dbReference>
<dbReference type="InterPro" id="IPR001753">
    <property type="entry name" value="Enoyl-CoA_hydra/iso"/>
</dbReference>
<sequence length="266" mass="28831">MSDRVLVSIADGVADVRLNRPEKLNALDSAMFRALTDAGESLKERSDVRAVVLSGEGRSFCAGLDFSSFQAMGDSQDTKDKPDAVDHLEGRITHLGQQATWVWQELDVPVIGAISGHALGGGFQLAMGPDIRLVHPDTKMSILEIRWGLVPDMGASVLLPPLVGLDVTKELYFTGRMISGTEAVELGVATRISDNPHADALDLAKEIAEKNPDAIRRMKTILNGLTERNTAERFAAEREHIGALIGSPNQLEAVSAFFEKRTPKFS</sequence>
<evidence type="ECO:0000256" key="4">
    <source>
        <dbReference type="ARBA" id="ARBA00023098"/>
    </source>
</evidence>
<dbReference type="InterPro" id="IPR014748">
    <property type="entry name" value="Enoyl-CoA_hydra_C"/>
</dbReference>
<keyword evidence="5" id="KW-0413">Isomerase</keyword>
<dbReference type="NCBIfam" id="NF005699">
    <property type="entry name" value="PRK07509.1"/>
    <property type="match status" value="1"/>
</dbReference>
<dbReference type="Pfam" id="PF00378">
    <property type="entry name" value="ECH_1"/>
    <property type="match status" value="1"/>
</dbReference>
<dbReference type="PANTHER" id="PTHR43149:SF1">
    <property type="entry name" value="DELTA(3,5)-DELTA(2,4)-DIENOYL-COA ISOMERASE, MITOCHONDRIAL"/>
    <property type="match status" value="1"/>
</dbReference>
<dbReference type="Gene3D" id="3.90.226.10">
    <property type="entry name" value="2-enoyl-CoA Hydratase, Chain A, domain 1"/>
    <property type="match status" value="1"/>
</dbReference>
<evidence type="ECO:0008006" key="7">
    <source>
        <dbReference type="Google" id="ProtNLM"/>
    </source>
</evidence>
<dbReference type="GO" id="GO:0016853">
    <property type="term" value="F:isomerase activity"/>
    <property type="evidence" value="ECO:0007669"/>
    <property type="project" value="UniProtKB-KW"/>
</dbReference>
<dbReference type="AlphaFoldDB" id="A0A381PNR6"/>
<dbReference type="GO" id="GO:0006635">
    <property type="term" value="P:fatty acid beta-oxidation"/>
    <property type="evidence" value="ECO:0007669"/>
    <property type="project" value="UniProtKB-UniPathway"/>
</dbReference>
<dbReference type="UniPathway" id="UPA00659"/>
<dbReference type="InterPro" id="IPR045002">
    <property type="entry name" value="Ech1-like"/>
</dbReference>
<gene>
    <name evidence="6" type="ORF">METZ01_LOCUS21520</name>
</gene>
<evidence type="ECO:0000256" key="1">
    <source>
        <dbReference type="ARBA" id="ARBA00005005"/>
    </source>
</evidence>
<evidence type="ECO:0000256" key="3">
    <source>
        <dbReference type="ARBA" id="ARBA00022832"/>
    </source>
</evidence>